<name>A0A853C2L2_9ACTN</name>
<dbReference type="SUPFAM" id="SSF48452">
    <property type="entry name" value="TPR-like"/>
    <property type="match status" value="1"/>
</dbReference>
<accession>A0A853C2L2</accession>
<sequence length="859" mass="90881">MTADTDVDTLIEDAAAWMRRDTDRSAELLDRADSVLDGQRDLGRAAKVSEIRGAIALRRGELGVAATAYRLARRNWLAMGRRLEALGAALAGAKVQLLLGEFEAGEAAVVRVQAQLRHEPHQDRRVAQLQADVHRQLGDALAGRGRIAEANRHYDTAGNLFAALGDVSGMAGVARHRGLAALDAGLTHNALLALADARAKLLSVGEERPAAIAALIMAEGLATSGQAARALEVVDCVEPELAHSAWAAGLTALVRANALLRLGSPAESHAAAREAEQVFTGLGAIEYSARAALACARALLRWGRLDAAASDLSVAERLFLECGSTLMLARTWLVRAELAVAAGDPDTARAACRRVLDVPVDDTAPSLGVHARLVAARAGEPDEARALLDDAADLAARSGLPELRVDVLLAVARLQRRLGQLDEAIESLRRALAEERVWQAGMDGQAHGSPSAIVAETTDELIGLLLERNDHAGRVEAWQRARRAKSRPAGPAAVRTGAGHPAPHGDRLARLLDDVGRNAWATWEPAPEQPLPEVPWETLIDYYVSGDDILVFVLRDGMIDARALPDAAPETSRLVRAWQQECRLMAAGVGATGAAMASSPSLEGLYDVLVAPVADLLSDLEEDLGFLGHRHLHAIPFDALLDAGAPWGDRLARRTTPVHRETQQGGGADLATLVLAVPDDNAPLITAEAEMIFRALPRAEILIGAEATSSELALRARAADVVHLACHGVFRLENPLASALRLGDGWLEARDIIGGSIDLGGAVVVLSACGSGLSPDYASAPVGLAPACLEAGASGVVAALWVVDDAVTLELMTSFYRALAQGDTAESALRQARRHVARRHPHPYYWAAFRYIGASTAAS</sequence>
<feature type="domain" description="CHAT" evidence="2">
    <location>
        <begin position="601"/>
        <end position="853"/>
    </location>
</feature>
<organism evidence="3 4">
    <name type="scientific">Nocardioides thalensis</name>
    <dbReference type="NCBI Taxonomy" id="1914755"/>
    <lineage>
        <taxon>Bacteria</taxon>
        <taxon>Bacillati</taxon>
        <taxon>Actinomycetota</taxon>
        <taxon>Actinomycetes</taxon>
        <taxon>Propionibacteriales</taxon>
        <taxon>Nocardioidaceae</taxon>
        <taxon>Nocardioides</taxon>
    </lineage>
</organism>
<evidence type="ECO:0000313" key="4">
    <source>
        <dbReference type="Proteomes" id="UP000530424"/>
    </source>
</evidence>
<dbReference type="AlphaFoldDB" id="A0A853C2L2"/>
<dbReference type="RefSeq" id="WP_179667904.1">
    <property type="nucleotide sequence ID" value="NZ_JACCFP010000001.1"/>
</dbReference>
<dbReference type="InterPro" id="IPR019734">
    <property type="entry name" value="TPR_rpt"/>
</dbReference>
<gene>
    <name evidence="3" type="ORF">HNR19_002115</name>
</gene>
<comment type="caution">
    <text evidence="3">The sequence shown here is derived from an EMBL/GenBank/DDBJ whole genome shotgun (WGS) entry which is preliminary data.</text>
</comment>
<dbReference type="Pfam" id="PF12770">
    <property type="entry name" value="CHAT"/>
    <property type="match status" value="1"/>
</dbReference>
<reference evidence="3 4" key="1">
    <citation type="submission" date="2020-07" db="EMBL/GenBank/DDBJ databases">
        <title>Sequencing the genomes of 1000 actinobacteria strains.</title>
        <authorList>
            <person name="Klenk H.-P."/>
        </authorList>
    </citation>
    <scope>NUCLEOTIDE SEQUENCE [LARGE SCALE GENOMIC DNA]</scope>
    <source>
        <strain evidence="3 4">DSM 103833</strain>
    </source>
</reference>
<dbReference type="InterPro" id="IPR011990">
    <property type="entry name" value="TPR-like_helical_dom_sf"/>
</dbReference>
<dbReference type="PANTHER" id="PTHR10098">
    <property type="entry name" value="RAPSYN-RELATED"/>
    <property type="match status" value="1"/>
</dbReference>
<evidence type="ECO:0000313" key="3">
    <source>
        <dbReference type="EMBL" id="NYJ01417.1"/>
    </source>
</evidence>
<dbReference type="Proteomes" id="UP000530424">
    <property type="component" value="Unassembled WGS sequence"/>
</dbReference>
<protein>
    <submittedName>
        <fullName evidence="3">Tetratricopeptide (TPR) repeat protein</fullName>
    </submittedName>
</protein>
<proteinExistence type="predicted"/>
<keyword evidence="4" id="KW-1185">Reference proteome</keyword>
<dbReference type="Gene3D" id="1.25.40.10">
    <property type="entry name" value="Tetratricopeptide repeat domain"/>
    <property type="match status" value="2"/>
</dbReference>
<dbReference type="InterPro" id="IPR024983">
    <property type="entry name" value="CHAT_dom"/>
</dbReference>
<evidence type="ECO:0000259" key="2">
    <source>
        <dbReference type="Pfam" id="PF12770"/>
    </source>
</evidence>
<dbReference type="SMART" id="SM00028">
    <property type="entry name" value="TPR"/>
    <property type="match status" value="3"/>
</dbReference>
<dbReference type="PANTHER" id="PTHR10098:SF112">
    <property type="entry name" value="SLR0380 PROTEIN"/>
    <property type="match status" value="1"/>
</dbReference>
<dbReference type="EMBL" id="JACCFP010000001">
    <property type="protein sequence ID" value="NYJ01417.1"/>
    <property type="molecule type" value="Genomic_DNA"/>
</dbReference>
<evidence type="ECO:0000256" key="1">
    <source>
        <dbReference type="SAM" id="MobiDB-lite"/>
    </source>
</evidence>
<feature type="region of interest" description="Disordered" evidence="1">
    <location>
        <begin position="480"/>
        <end position="505"/>
    </location>
</feature>